<reference evidence="1 2" key="1">
    <citation type="submission" date="2019-06" db="EMBL/GenBank/DDBJ databases">
        <title>Genomic Encyclopedia of Type Strains, Phase IV (KMG-V): Genome sequencing to study the core and pangenomes of soil and plant-associated prokaryotes.</title>
        <authorList>
            <person name="Whitman W."/>
        </authorList>
    </citation>
    <scope>NUCLEOTIDE SEQUENCE [LARGE SCALE GENOMIC DNA]</scope>
    <source>
        <strain evidence="1 2">BR 10556</strain>
    </source>
</reference>
<comment type="caution">
    <text evidence="1">The sequence shown here is derived from an EMBL/GenBank/DDBJ whole genome shotgun (WGS) entry which is preliminary data.</text>
</comment>
<gene>
    <name evidence="1" type="ORF">FBZ95_106507</name>
</gene>
<evidence type="ECO:0000313" key="2">
    <source>
        <dbReference type="Proteomes" id="UP000315914"/>
    </source>
</evidence>
<evidence type="ECO:0000313" key="1">
    <source>
        <dbReference type="EMBL" id="TWB72792.1"/>
    </source>
</evidence>
<accession>A0A560IIH6</accession>
<dbReference type="EMBL" id="VITW01000006">
    <property type="protein sequence ID" value="TWB72792.1"/>
    <property type="molecule type" value="Genomic_DNA"/>
</dbReference>
<name>A0A560IIH6_9BRAD</name>
<keyword evidence="2" id="KW-1185">Reference proteome</keyword>
<organism evidence="1 2">
    <name type="scientific">Bradyrhizobium sacchari</name>
    <dbReference type="NCBI Taxonomy" id="1399419"/>
    <lineage>
        <taxon>Bacteria</taxon>
        <taxon>Pseudomonadati</taxon>
        <taxon>Pseudomonadota</taxon>
        <taxon>Alphaproteobacteria</taxon>
        <taxon>Hyphomicrobiales</taxon>
        <taxon>Nitrobacteraceae</taxon>
        <taxon>Bradyrhizobium</taxon>
    </lineage>
</organism>
<dbReference type="Proteomes" id="UP000315914">
    <property type="component" value="Unassembled WGS sequence"/>
</dbReference>
<protein>
    <submittedName>
        <fullName evidence="1">Uncharacterized protein</fullName>
    </submittedName>
</protein>
<dbReference type="AlphaFoldDB" id="A0A560IIH6"/>
<sequence>MALEPTTVRVALRSSYAVERLDGAGRWLACESGNISSAFLRTHEDRVDPNRIPGQSQGLKLRTVEVDLKDSQQ</sequence>
<proteinExistence type="predicted"/>